<evidence type="ECO:0000256" key="7">
    <source>
        <dbReference type="PIRNR" id="PIRNR001369"/>
    </source>
</evidence>
<reference evidence="10 11" key="1">
    <citation type="submission" date="2021-12" db="EMBL/GenBank/DDBJ databases">
        <title>Genome sequence of Kibdelosporangium philippinense ATCC 49844.</title>
        <authorList>
            <person name="Fedorov E.A."/>
            <person name="Omeragic M."/>
            <person name="Shalygina K.F."/>
            <person name="Maclea K.S."/>
        </authorList>
    </citation>
    <scope>NUCLEOTIDE SEQUENCE [LARGE SCALE GENOMIC DNA]</scope>
    <source>
        <strain evidence="10 11">ATCC 49844</strain>
    </source>
</reference>
<dbReference type="Gene3D" id="1.10.580.10">
    <property type="entry name" value="Citrate Synthase, domain 1"/>
    <property type="match status" value="1"/>
</dbReference>
<dbReference type="SUPFAM" id="SSF48256">
    <property type="entry name" value="Citrate synthase"/>
    <property type="match status" value="1"/>
</dbReference>
<dbReference type="Pfam" id="PF00285">
    <property type="entry name" value="Citrate_synt"/>
    <property type="match status" value="1"/>
</dbReference>
<dbReference type="RefSeq" id="WP_233730425.1">
    <property type="nucleotide sequence ID" value="NZ_JAJVCN010000003.1"/>
</dbReference>
<evidence type="ECO:0000313" key="11">
    <source>
        <dbReference type="Proteomes" id="UP001521150"/>
    </source>
</evidence>
<dbReference type="InterPro" id="IPR019810">
    <property type="entry name" value="Citrate_synthase_AS"/>
</dbReference>
<dbReference type="InterPro" id="IPR024176">
    <property type="entry name" value="Citrate_synthase_bac-typ"/>
</dbReference>
<dbReference type="Proteomes" id="UP001521150">
    <property type="component" value="Unassembled WGS sequence"/>
</dbReference>
<dbReference type="PRINTS" id="PR00143">
    <property type="entry name" value="CITRTSNTHASE"/>
</dbReference>
<keyword evidence="4 7" id="KW-0808">Transferase</keyword>
<dbReference type="PANTHER" id="PTHR42871">
    <property type="entry name" value="CITRATE SYNTHASE"/>
    <property type="match status" value="1"/>
</dbReference>
<comment type="similarity">
    <text evidence="2 7 9">Belongs to the citrate synthase family.</text>
</comment>
<dbReference type="EMBL" id="JAJVCN010000003">
    <property type="protein sequence ID" value="MCE7008978.1"/>
    <property type="molecule type" value="Genomic_DNA"/>
</dbReference>
<organism evidence="10 11">
    <name type="scientific">Kibdelosporangium philippinense</name>
    <dbReference type="NCBI Taxonomy" id="211113"/>
    <lineage>
        <taxon>Bacteria</taxon>
        <taxon>Bacillati</taxon>
        <taxon>Actinomycetota</taxon>
        <taxon>Actinomycetes</taxon>
        <taxon>Pseudonocardiales</taxon>
        <taxon>Pseudonocardiaceae</taxon>
        <taxon>Kibdelosporangium</taxon>
    </lineage>
</organism>
<keyword evidence="11" id="KW-1185">Reference proteome</keyword>
<dbReference type="PROSITE" id="PS00480">
    <property type="entry name" value="CITRATE_SYNTHASE"/>
    <property type="match status" value="1"/>
</dbReference>
<evidence type="ECO:0000256" key="4">
    <source>
        <dbReference type="ARBA" id="ARBA00022679"/>
    </source>
</evidence>
<comment type="catalytic activity">
    <reaction evidence="5 8">
        <text>oxaloacetate + acetyl-CoA + H2O = citrate + CoA + H(+)</text>
        <dbReference type="Rhea" id="RHEA:16845"/>
        <dbReference type="ChEBI" id="CHEBI:15377"/>
        <dbReference type="ChEBI" id="CHEBI:15378"/>
        <dbReference type="ChEBI" id="CHEBI:16452"/>
        <dbReference type="ChEBI" id="CHEBI:16947"/>
        <dbReference type="ChEBI" id="CHEBI:57287"/>
        <dbReference type="ChEBI" id="CHEBI:57288"/>
        <dbReference type="EC" id="2.3.3.16"/>
    </reaction>
</comment>
<comment type="pathway">
    <text evidence="1 8">Carbohydrate metabolism; tricarboxylic acid cycle; isocitrate from oxaloacetate: step 1/2.</text>
</comment>
<dbReference type="PANTHER" id="PTHR42871:SF1">
    <property type="entry name" value="CITRATE SYNTHASE"/>
    <property type="match status" value="1"/>
</dbReference>
<evidence type="ECO:0000256" key="6">
    <source>
        <dbReference type="NCBIfam" id="TIGR01798"/>
    </source>
</evidence>
<name>A0ABS8ZMG3_9PSEU</name>
<protein>
    <recommendedName>
        <fullName evidence="6 7">Citrate synthase</fullName>
    </recommendedName>
</protein>
<evidence type="ECO:0000256" key="1">
    <source>
        <dbReference type="ARBA" id="ARBA00004751"/>
    </source>
</evidence>
<dbReference type="InterPro" id="IPR010953">
    <property type="entry name" value="Citrate_synthase_typ-I"/>
</dbReference>
<dbReference type="InterPro" id="IPR016142">
    <property type="entry name" value="Citrate_synth-like_lrg_a-sub"/>
</dbReference>
<evidence type="ECO:0000256" key="2">
    <source>
        <dbReference type="ARBA" id="ARBA00010566"/>
    </source>
</evidence>
<gene>
    <name evidence="10" type="ORF">LWC34_40125</name>
</gene>
<evidence type="ECO:0000256" key="8">
    <source>
        <dbReference type="RuleBase" id="RU003370"/>
    </source>
</evidence>
<dbReference type="PIRSF" id="PIRSF001369">
    <property type="entry name" value="Citrate_synth"/>
    <property type="match status" value="1"/>
</dbReference>
<dbReference type="NCBIfam" id="NF004126">
    <property type="entry name" value="PRK05614.1"/>
    <property type="match status" value="1"/>
</dbReference>
<keyword evidence="10" id="KW-0012">Acyltransferase</keyword>
<dbReference type="Gene3D" id="1.10.230.10">
    <property type="entry name" value="Cytochrome P450-Terp, domain 2"/>
    <property type="match status" value="1"/>
</dbReference>
<dbReference type="CDD" id="cd06114">
    <property type="entry name" value="EcCS_like"/>
    <property type="match status" value="1"/>
</dbReference>
<evidence type="ECO:0000256" key="3">
    <source>
        <dbReference type="ARBA" id="ARBA00022532"/>
    </source>
</evidence>
<dbReference type="InterPro" id="IPR016143">
    <property type="entry name" value="Citrate_synth-like_sm_a-sub"/>
</dbReference>
<comment type="caution">
    <text evidence="10">The sequence shown here is derived from an EMBL/GenBank/DDBJ whole genome shotgun (WGS) entry which is preliminary data.</text>
</comment>
<dbReference type="Gene3D" id="2.20.28.60">
    <property type="match status" value="1"/>
</dbReference>
<evidence type="ECO:0000256" key="9">
    <source>
        <dbReference type="RuleBase" id="RU003406"/>
    </source>
</evidence>
<dbReference type="InterPro" id="IPR002020">
    <property type="entry name" value="Citrate_synthase"/>
</dbReference>
<proteinExistence type="inferred from homology"/>
<evidence type="ECO:0000256" key="5">
    <source>
        <dbReference type="ARBA" id="ARBA00049288"/>
    </source>
</evidence>
<evidence type="ECO:0000313" key="10">
    <source>
        <dbReference type="EMBL" id="MCE7008978.1"/>
    </source>
</evidence>
<dbReference type="NCBIfam" id="TIGR01798">
    <property type="entry name" value="cit_synth_I"/>
    <property type="match status" value="1"/>
</dbReference>
<dbReference type="InterPro" id="IPR036969">
    <property type="entry name" value="Citrate_synthase_sf"/>
</dbReference>
<accession>A0ABS8ZMG3</accession>
<dbReference type="GO" id="GO:0036440">
    <property type="term" value="F:citrate synthase activity"/>
    <property type="evidence" value="ECO:0007669"/>
    <property type="project" value="UniProtKB-EC"/>
</dbReference>
<keyword evidence="3 8" id="KW-0816">Tricarboxylic acid cycle</keyword>
<sequence>MPDATTAPQSGTRTVALHHDGGELEMAVVPATEGSNGIELGKLLAKTGLVTLDPGFVNTAACSSEITYIDGDAGILRYRGYPIEQLAERSTFIEVSYLLIYGELPSQAQLDDFTTKISRHTLLHEDLKRFFDGFPRDAHPMPVLSSAVSALSTFYPETLKPVTDERTEIATIRLLAKLPTIAAYAYKKSVGQPFLYPDNSLGLVENFLRMTFGFPAEPYDVDPDLARALDLLFILHADHEQNCSTSTVRLVGSSEANLFASISAGINALFGPLHGGANSAVLEMLEGIRDSGGDVKSFVNKVKNKEDGVKLMGFGHRIYKNYDPRAAIIKKTADEILGKLGGDDSLLGIAKELEEYALADDYFVQRKLYPNVDFYTGLIYRAMGFPTKFFTVLFALGRLPGWIAHWREMTNDPATKIGRPRQVYIGPKQRDYVAMDARA</sequence>